<accession>A0A5C6AS87</accession>
<dbReference type="AlphaFoldDB" id="A0A5C6AS87"/>
<reference evidence="1 2" key="1">
    <citation type="submission" date="2019-02" db="EMBL/GenBank/DDBJ databases">
        <title>Deep-cultivation of Planctomycetes and their phenomic and genomic characterization uncovers novel biology.</title>
        <authorList>
            <person name="Wiegand S."/>
            <person name="Jogler M."/>
            <person name="Boedeker C."/>
            <person name="Pinto D."/>
            <person name="Vollmers J."/>
            <person name="Rivas-Marin E."/>
            <person name="Kohn T."/>
            <person name="Peeters S.H."/>
            <person name="Heuer A."/>
            <person name="Rast P."/>
            <person name="Oberbeckmann S."/>
            <person name="Bunk B."/>
            <person name="Jeske O."/>
            <person name="Meyerdierks A."/>
            <person name="Storesund J.E."/>
            <person name="Kallscheuer N."/>
            <person name="Luecker S."/>
            <person name="Lage O.M."/>
            <person name="Pohl T."/>
            <person name="Merkel B.J."/>
            <person name="Hornburger P."/>
            <person name="Mueller R.-W."/>
            <person name="Bruemmer F."/>
            <person name="Labrenz M."/>
            <person name="Spormann A.M."/>
            <person name="Op Den Camp H."/>
            <person name="Overmann J."/>
            <person name="Amann R."/>
            <person name="Jetten M.S.M."/>
            <person name="Mascher T."/>
            <person name="Medema M.H."/>
            <person name="Devos D.P."/>
            <person name="Kaster A.-K."/>
            <person name="Ovreas L."/>
            <person name="Rohde M."/>
            <person name="Galperin M.Y."/>
            <person name="Jogler C."/>
        </authorList>
    </citation>
    <scope>NUCLEOTIDE SEQUENCE [LARGE SCALE GENOMIC DNA]</scope>
    <source>
        <strain evidence="1 2">Pla52n</strain>
    </source>
</reference>
<protein>
    <submittedName>
        <fullName evidence="1">Uncharacterized protein</fullName>
    </submittedName>
</protein>
<name>A0A5C6AS87_9BACT</name>
<proteinExistence type="predicted"/>
<organism evidence="1 2">
    <name type="scientific">Stieleria varia</name>
    <dbReference type="NCBI Taxonomy" id="2528005"/>
    <lineage>
        <taxon>Bacteria</taxon>
        <taxon>Pseudomonadati</taxon>
        <taxon>Planctomycetota</taxon>
        <taxon>Planctomycetia</taxon>
        <taxon>Pirellulales</taxon>
        <taxon>Pirellulaceae</taxon>
        <taxon>Stieleria</taxon>
    </lineage>
</organism>
<keyword evidence="2" id="KW-1185">Reference proteome</keyword>
<dbReference type="Proteomes" id="UP000320176">
    <property type="component" value="Unassembled WGS sequence"/>
</dbReference>
<evidence type="ECO:0000313" key="2">
    <source>
        <dbReference type="Proteomes" id="UP000320176"/>
    </source>
</evidence>
<dbReference type="RefSeq" id="WP_231742103.1">
    <property type="nucleotide sequence ID" value="NZ_CP151726.1"/>
</dbReference>
<gene>
    <name evidence="1" type="ORF">Pla52n_39150</name>
</gene>
<sequence>MVFYSKGVIYPLVPKVIASYDDVVMTKGSAQTPLGELVNRLIDEEYRPEGERLKVLLLSASDSPDTLVLDNPIPNDKRSKTGKPTAFTMGLEMAV</sequence>
<dbReference type="EMBL" id="SJPN01000004">
    <property type="protein sequence ID" value="TWU02855.1"/>
    <property type="molecule type" value="Genomic_DNA"/>
</dbReference>
<evidence type="ECO:0000313" key="1">
    <source>
        <dbReference type="EMBL" id="TWU02855.1"/>
    </source>
</evidence>
<comment type="caution">
    <text evidence="1">The sequence shown here is derived from an EMBL/GenBank/DDBJ whole genome shotgun (WGS) entry which is preliminary data.</text>
</comment>